<comment type="caution">
    <text evidence="1">The sequence shown here is derived from an EMBL/GenBank/DDBJ whole genome shotgun (WGS) entry which is preliminary data.</text>
</comment>
<dbReference type="EMBL" id="JBIACK010000004">
    <property type="protein sequence ID" value="MFE8701153.1"/>
    <property type="molecule type" value="Genomic_DNA"/>
</dbReference>
<name>A0ABW6KEB8_9BACI</name>
<dbReference type="Proteomes" id="UP001601059">
    <property type="component" value="Unassembled WGS sequence"/>
</dbReference>
<protein>
    <submittedName>
        <fullName evidence="1">Uncharacterized protein</fullName>
    </submittedName>
</protein>
<organism evidence="1 2">
    <name type="scientific">Cytobacillus spartinae</name>
    <dbReference type="NCBI Taxonomy" id="3299023"/>
    <lineage>
        <taxon>Bacteria</taxon>
        <taxon>Bacillati</taxon>
        <taxon>Bacillota</taxon>
        <taxon>Bacilli</taxon>
        <taxon>Bacillales</taxon>
        <taxon>Bacillaceae</taxon>
        <taxon>Cytobacillus</taxon>
    </lineage>
</organism>
<keyword evidence="2" id="KW-1185">Reference proteome</keyword>
<evidence type="ECO:0000313" key="2">
    <source>
        <dbReference type="Proteomes" id="UP001601059"/>
    </source>
</evidence>
<dbReference type="InterPro" id="IPR058002">
    <property type="entry name" value="Gp82"/>
</dbReference>
<accession>A0ABW6KEB8</accession>
<gene>
    <name evidence="1" type="ORF">ACFYKX_11160</name>
</gene>
<sequence>MESYKGRTVSPQQLVEVYRNLHTGNYSIRDAKTGHVLGHAETVQLSACSFVVSVSGRERVRKEKRKAVHAFVRGFYESSNTLLPAHIIPVTYNPYYTDTFQVLETGEPIWEAETVYCEGKYVYLPEGIHHANQIT</sequence>
<evidence type="ECO:0000313" key="1">
    <source>
        <dbReference type="EMBL" id="MFE8701153.1"/>
    </source>
</evidence>
<dbReference type="RefSeq" id="WP_389361020.1">
    <property type="nucleotide sequence ID" value="NZ_JBIACK010000004.1"/>
</dbReference>
<reference evidence="1 2" key="1">
    <citation type="submission" date="2024-08" db="EMBL/GenBank/DDBJ databases">
        <title>Two novel Cytobacillus novel species.</title>
        <authorList>
            <person name="Liu G."/>
        </authorList>
    </citation>
    <scope>NUCLEOTIDE SEQUENCE [LARGE SCALE GENOMIC DNA]</scope>
    <source>
        <strain evidence="1 2">FJAT-54145</strain>
    </source>
</reference>
<proteinExistence type="predicted"/>
<dbReference type="Pfam" id="PF25735">
    <property type="entry name" value="Phage_L5_gp82"/>
    <property type="match status" value="1"/>
</dbReference>